<feature type="transmembrane region" description="Helical" evidence="6">
    <location>
        <begin position="54"/>
        <end position="73"/>
    </location>
</feature>
<accession>A0A1Y0EP77</accession>
<feature type="transmembrane region" description="Helical" evidence="6">
    <location>
        <begin position="105"/>
        <end position="124"/>
    </location>
</feature>
<evidence type="ECO:0000256" key="2">
    <source>
        <dbReference type="ARBA" id="ARBA00022475"/>
    </source>
</evidence>
<evidence type="ECO:0000256" key="1">
    <source>
        <dbReference type="ARBA" id="ARBA00004651"/>
    </source>
</evidence>
<feature type="transmembrane region" description="Helical" evidence="6">
    <location>
        <begin position="265"/>
        <end position="297"/>
    </location>
</feature>
<dbReference type="InterPro" id="IPR001851">
    <property type="entry name" value="ABC_transp_permease"/>
</dbReference>
<organism evidence="7 8">
    <name type="scientific">Comamonas serinivorans</name>
    <dbReference type="NCBI Taxonomy" id="1082851"/>
    <lineage>
        <taxon>Bacteria</taxon>
        <taxon>Pseudomonadati</taxon>
        <taxon>Pseudomonadota</taxon>
        <taxon>Betaproteobacteria</taxon>
        <taxon>Burkholderiales</taxon>
        <taxon>Comamonadaceae</taxon>
        <taxon>Comamonas</taxon>
    </lineage>
</organism>
<dbReference type="Proteomes" id="UP000196138">
    <property type="component" value="Chromosome"/>
</dbReference>
<proteinExistence type="predicted"/>
<evidence type="ECO:0000313" key="8">
    <source>
        <dbReference type="Proteomes" id="UP000196138"/>
    </source>
</evidence>
<gene>
    <name evidence="7" type="ORF">CCO03_11615</name>
</gene>
<feature type="transmembrane region" description="Helical" evidence="6">
    <location>
        <begin position="184"/>
        <end position="204"/>
    </location>
</feature>
<dbReference type="GO" id="GO:0005886">
    <property type="term" value="C:plasma membrane"/>
    <property type="evidence" value="ECO:0007669"/>
    <property type="project" value="UniProtKB-SubCell"/>
</dbReference>
<evidence type="ECO:0000256" key="3">
    <source>
        <dbReference type="ARBA" id="ARBA00022692"/>
    </source>
</evidence>
<dbReference type="GO" id="GO:0015658">
    <property type="term" value="F:branched-chain amino acid transmembrane transporter activity"/>
    <property type="evidence" value="ECO:0007669"/>
    <property type="project" value="InterPro"/>
</dbReference>
<keyword evidence="3 6" id="KW-0812">Transmembrane</keyword>
<dbReference type="PANTHER" id="PTHR30482:SF20">
    <property type="entry name" value="HIGH-AFFINITY BRANCHED-CHAIN AMINO ACID TRANSPORT SYSTEM PERMEASE PROTEIN LIVM"/>
    <property type="match status" value="1"/>
</dbReference>
<dbReference type="AlphaFoldDB" id="A0A1Y0EP77"/>
<dbReference type="EMBL" id="CP021455">
    <property type="protein sequence ID" value="ARU05240.1"/>
    <property type="molecule type" value="Genomic_DNA"/>
</dbReference>
<dbReference type="InterPro" id="IPR043428">
    <property type="entry name" value="LivM-like"/>
</dbReference>
<keyword evidence="2" id="KW-1003">Cell membrane</keyword>
<dbReference type="OrthoDB" id="9034298at2"/>
<name>A0A1Y0EP77_9BURK</name>
<sequence length="343" mass="36122">MTVMNESTLKAAPAGLQPIPSSGLVKAMSLPRLAVVAVLILACALTFVLKGYQLFQGAMVLSYAIALIGLNMLTGYNGQISLGHGAFFALGAYAAGMLIEHLGMPYWLTIPCAGVLCLVVGYVFGRPALKLEGLYLALATFALGVAMPQLLKYKALEPWTGGVQGLILMKPDAPFGLPLTPDQWMYVFALIVTIVMFWLAHNMIESSTGRALRAIRDHAMAAEAMGVDNRHYKSMTFGISAAYTGVGGALSAIAVQFVSPDSFNLFLSISLLVGIVVGGVGTLWGALFGAVFIMFVPTLAESISKAAPWAIYGVVLIVLMFLMPGGVVGLAKKLAGARSQAGR</sequence>
<dbReference type="Pfam" id="PF02653">
    <property type="entry name" value="BPD_transp_2"/>
    <property type="match status" value="1"/>
</dbReference>
<comment type="subcellular location">
    <subcellularLocation>
        <location evidence="1">Cell membrane</location>
        <topology evidence="1">Multi-pass membrane protein</topology>
    </subcellularLocation>
</comment>
<evidence type="ECO:0000313" key="7">
    <source>
        <dbReference type="EMBL" id="ARU05240.1"/>
    </source>
</evidence>
<feature type="transmembrane region" description="Helical" evidence="6">
    <location>
        <begin position="133"/>
        <end position="151"/>
    </location>
</feature>
<evidence type="ECO:0000256" key="6">
    <source>
        <dbReference type="SAM" id="Phobius"/>
    </source>
</evidence>
<keyword evidence="4 6" id="KW-1133">Transmembrane helix</keyword>
<dbReference type="PANTHER" id="PTHR30482">
    <property type="entry name" value="HIGH-AFFINITY BRANCHED-CHAIN AMINO ACID TRANSPORT SYSTEM PERMEASE"/>
    <property type="match status" value="1"/>
</dbReference>
<protein>
    <submittedName>
        <fullName evidence="7">Branched-chain amino acid ABC transporter permease</fullName>
    </submittedName>
</protein>
<feature type="transmembrane region" description="Helical" evidence="6">
    <location>
        <begin position="30"/>
        <end position="48"/>
    </location>
</feature>
<feature type="transmembrane region" description="Helical" evidence="6">
    <location>
        <begin position="235"/>
        <end position="259"/>
    </location>
</feature>
<feature type="transmembrane region" description="Helical" evidence="6">
    <location>
        <begin position="309"/>
        <end position="331"/>
    </location>
</feature>
<evidence type="ECO:0000256" key="5">
    <source>
        <dbReference type="ARBA" id="ARBA00023136"/>
    </source>
</evidence>
<reference evidence="7 8" key="1">
    <citation type="submission" date="2017-05" db="EMBL/GenBank/DDBJ databases">
        <authorList>
            <person name="Song R."/>
            <person name="Chenine A.L."/>
            <person name="Ruprecht R.M."/>
        </authorList>
    </citation>
    <scope>NUCLEOTIDE SEQUENCE [LARGE SCALE GENOMIC DNA]</scope>
    <source>
        <strain evidence="7 8">DSM 26136</strain>
    </source>
</reference>
<keyword evidence="8" id="KW-1185">Reference proteome</keyword>
<evidence type="ECO:0000256" key="4">
    <source>
        <dbReference type="ARBA" id="ARBA00022989"/>
    </source>
</evidence>
<keyword evidence="5 6" id="KW-0472">Membrane</keyword>
<feature type="transmembrane region" description="Helical" evidence="6">
    <location>
        <begin position="80"/>
        <end position="99"/>
    </location>
</feature>
<dbReference type="KEGG" id="cser:CCO03_11615"/>
<dbReference type="CDD" id="cd06581">
    <property type="entry name" value="TM_PBP1_LivM_like"/>
    <property type="match status" value="1"/>
</dbReference>